<organism evidence="2 3">
    <name type="scientific">Gnomoniopsis smithogilvyi</name>
    <dbReference type="NCBI Taxonomy" id="1191159"/>
    <lineage>
        <taxon>Eukaryota</taxon>
        <taxon>Fungi</taxon>
        <taxon>Dikarya</taxon>
        <taxon>Ascomycota</taxon>
        <taxon>Pezizomycotina</taxon>
        <taxon>Sordariomycetes</taxon>
        <taxon>Sordariomycetidae</taxon>
        <taxon>Diaporthales</taxon>
        <taxon>Gnomoniaceae</taxon>
        <taxon>Gnomoniopsis</taxon>
    </lineage>
</organism>
<feature type="signal peptide" evidence="1">
    <location>
        <begin position="1"/>
        <end position="18"/>
    </location>
</feature>
<accession>A0A9W8Z213</accession>
<dbReference type="AlphaFoldDB" id="A0A9W8Z213"/>
<dbReference type="EMBL" id="JAPEVB010000001">
    <property type="protein sequence ID" value="KAJ4397179.1"/>
    <property type="molecule type" value="Genomic_DNA"/>
</dbReference>
<dbReference type="OrthoDB" id="4706398at2759"/>
<gene>
    <name evidence="2" type="ORF">N0V93_001403</name>
</gene>
<comment type="caution">
    <text evidence="2">The sequence shown here is derived from an EMBL/GenBank/DDBJ whole genome shotgun (WGS) entry which is preliminary data.</text>
</comment>
<proteinExistence type="predicted"/>
<evidence type="ECO:0000256" key="1">
    <source>
        <dbReference type="SAM" id="SignalP"/>
    </source>
</evidence>
<feature type="chain" id="PRO_5040951131" evidence="1">
    <location>
        <begin position="19"/>
        <end position="90"/>
    </location>
</feature>
<keyword evidence="3" id="KW-1185">Reference proteome</keyword>
<name>A0A9W8Z213_9PEZI</name>
<evidence type="ECO:0000313" key="3">
    <source>
        <dbReference type="Proteomes" id="UP001140453"/>
    </source>
</evidence>
<protein>
    <submittedName>
        <fullName evidence="2">Uncharacterized protein</fullName>
    </submittedName>
</protein>
<reference evidence="2" key="1">
    <citation type="submission" date="2022-10" db="EMBL/GenBank/DDBJ databases">
        <title>Tapping the CABI collections for fungal endophytes: first genome assemblies for Collariella, Neodidymelliopsis, Ascochyta clinopodiicola, Didymella pomorum, Didymosphaeria variabile, Neocosmospora piperis and Neocucurbitaria cava.</title>
        <authorList>
            <person name="Hill R."/>
        </authorList>
    </citation>
    <scope>NUCLEOTIDE SEQUENCE</scope>
    <source>
        <strain evidence="2">IMI 355082</strain>
    </source>
</reference>
<sequence length="90" mass="9733">MRFTIVTGFAALAATGYAIPVTQRAPGAATDTHMVTMKREDFMSLGKRSGLDGPISESVNYILVLFKDDDDVDPYQEEIDSYASPADVLG</sequence>
<dbReference type="Proteomes" id="UP001140453">
    <property type="component" value="Unassembled WGS sequence"/>
</dbReference>
<evidence type="ECO:0000313" key="2">
    <source>
        <dbReference type="EMBL" id="KAJ4397179.1"/>
    </source>
</evidence>
<keyword evidence="1" id="KW-0732">Signal</keyword>